<accession>A0A8R1UMS6</accession>
<dbReference type="AlphaFoldDB" id="A0A2A6CPC1"/>
<proteinExistence type="predicted"/>
<keyword evidence="2" id="KW-1185">Reference proteome</keyword>
<sequence>MFILPLLLLAPFAGAFVRLQNSILYDEVDFRGVSEVSTDMCAAGCKMYATIGYTDEQKRIANNILIVDPVSKKNTSVTELSKQFVQGSQEKSSLEIENTPTLTIVNANVDYASAPLALFIVSAKSPYYRTAEVFEPLYFRRDKSIASAPITILSAVPFSVLVQPGDANAVLARTTGYDAIDRNGAENCYTAFDKDIGTAGFFLAVNSPLLTLSFDMAKYPFSQVDLIFCYGLAKDTYPFPKQDAFISSPGFVEMVLNFDIDMETDLPVNILDEKTRIEHGFTGSFQDGTNAHSFQLQTTAATVSFVPGSDQSFFGMRVHAEDVVKQ</sequence>
<dbReference type="EnsemblMetazoa" id="PPA34288.1">
    <property type="protein sequence ID" value="PPA34288.1"/>
    <property type="gene ID" value="WBGene00272657"/>
</dbReference>
<dbReference type="Proteomes" id="UP000005239">
    <property type="component" value="Unassembled WGS sequence"/>
</dbReference>
<reference evidence="1" key="2">
    <citation type="submission" date="2022-06" db="UniProtKB">
        <authorList>
            <consortium name="EnsemblMetazoa"/>
        </authorList>
    </citation>
    <scope>IDENTIFICATION</scope>
    <source>
        <strain evidence="1">PS312</strain>
    </source>
</reference>
<organism evidence="1 2">
    <name type="scientific">Pristionchus pacificus</name>
    <name type="common">Parasitic nematode worm</name>
    <dbReference type="NCBI Taxonomy" id="54126"/>
    <lineage>
        <taxon>Eukaryota</taxon>
        <taxon>Metazoa</taxon>
        <taxon>Ecdysozoa</taxon>
        <taxon>Nematoda</taxon>
        <taxon>Chromadorea</taxon>
        <taxon>Rhabditida</taxon>
        <taxon>Rhabditina</taxon>
        <taxon>Diplogasteromorpha</taxon>
        <taxon>Diplogasteroidea</taxon>
        <taxon>Neodiplogasteridae</taxon>
        <taxon>Pristionchus</taxon>
    </lineage>
</organism>
<protein>
    <submittedName>
        <fullName evidence="1">Uncharacterized protein</fullName>
    </submittedName>
</protein>
<name>A0A2A6CPC1_PRIPA</name>
<evidence type="ECO:0000313" key="1">
    <source>
        <dbReference type="EnsemblMetazoa" id="PPA34288.1"/>
    </source>
</evidence>
<gene>
    <name evidence="1" type="primary">WBGene00272657</name>
</gene>
<evidence type="ECO:0000313" key="2">
    <source>
        <dbReference type="Proteomes" id="UP000005239"/>
    </source>
</evidence>
<reference evidence="2" key="1">
    <citation type="journal article" date="2008" name="Nat. Genet.">
        <title>The Pristionchus pacificus genome provides a unique perspective on nematode lifestyle and parasitism.</title>
        <authorList>
            <person name="Dieterich C."/>
            <person name="Clifton S.W."/>
            <person name="Schuster L.N."/>
            <person name="Chinwalla A."/>
            <person name="Delehaunty K."/>
            <person name="Dinkelacker I."/>
            <person name="Fulton L."/>
            <person name="Fulton R."/>
            <person name="Godfrey J."/>
            <person name="Minx P."/>
            <person name="Mitreva M."/>
            <person name="Roeseler W."/>
            <person name="Tian H."/>
            <person name="Witte H."/>
            <person name="Yang S.P."/>
            <person name="Wilson R.K."/>
            <person name="Sommer R.J."/>
        </authorList>
    </citation>
    <scope>NUCLEOTIDE SEQUENCE [LARGE SCALE GENOMIC DNA]</scope>
    <source>
        <strain evidence="2">PS312</strain>
    </source>
</reference>
<accession>A0A2A6CPC1</accession>